<comment type="caution">
    <text evidence="12">The sequence shown here is derived from an EMBL/GenBank/DDBJ whole genome shotgun (WGS) entry which is preliminary data.</text>
</comment>
<feature type="compositionally biased region" description="Basic and acidic residues" evidence="11">
    <location>
        <begin position="335"/>
        <end position="344"/>
    </location>
</feature>
<dbReference type="PANTHER" id="PTHR13476">
    <property type="entry name" value="CHROMATIN MODIFICATION-RELATED PROTEIN MEAF6"/>
    <property type="match status" value="1"/>
</dbReference>
<dbReference type="GO" id="GO:0006325">
    <property type="term" value="P:chromatin organization"/>
    <property type="evidence" value="ECO:0007669"/>
    <property type="project" value="UniProtKB-KW"/>
</dbReference>
<sequence length="436" mass="48056">MADNRNPQANLRNIATTGFDNSPSHTSGLSHDHPLSLSTTSTSGATDLVQLLTPSAMDHPKLAAQQIHFLKDVDISLPLLAGEGTFATALASRNNPTTIDNIHRKLTVLPSNYHTFTREQQDAFCKLVDLAEMKQALRLELRNKEKVIREQEQKYLMADFGLGNVVYGWDVTNPSAVTTGTERTQAAAALQGRLATRRKVKDSDRIFSSSSVMSSSAGANRLSKNRRLELKKKKRQRELMEKQKRLQKIQQRRQMGYSYDEGRMDSPSESFAYRTPTNKGTTYTDSPKYASGIMGVKKSVMIRRPKELGKMGTSSGKLSHTVKMPKAPGSSSSKPLEKPMEGNRLRTLLSNKGPPSNLSTFPGHSQSSSDGSVAGTSREPQQPIKLKIPKLRLFSQDLQSETPSSPSPSVATIDSANSDAPNAHRRNRGRPKRLDT</sequence>
<dbReference type="GO" id="GO:0000123">
    <property type="term" value="C:histone acetyltransferase complex"/>
    <property type="evidence" value="ECO:0007669"/>
    <property type="project" value="InterPro"/>
</dbReference>
<feature type="compositionally biased region" description="Basic residues" evidence="11">
    <location>
        <begin position="423"/>
        <end position="436"/>
    </location>
</feature>
<evidence type="ECO:0000256" key="3">
    <source>
        <dbReference type="ARBA" id="ARBA00019141"/>
    </source>
</evidence>
<protein>
    <recommendedName>
        <fullName evidence="3">Chromatin modification-related protein MEAF6</fullName>
    </recommendedName>
</protein>
<feature type="compositionally biased region" description="Polar residues" evidence="11">
    <location>
        <begin position="1"/>
        <end position="29"/>
    </location>
</feature>
<evidence type="ECO:0000256" key="6">
    <source>
        <dbReference type="ARBA" id="ARBA00023054"/>
    </source>
</evidence>
<evidence type="ECO:0000313" key="13">
    <source>
        <dbReference type="Proteomes" id="UP000186922"/>
    </source>
</evidence>
<keyword evidence="5 9" id="KW-0805">Transcription regulation</keyword>
<dbReference type="InterPro" id="IPR015418">
    <property type="entry name" value="Eaf6"/>
</dbReference>
<evidence type="ECO:0000256" key="9">
    <source>
        <dbReference type="RuleBase" id="RU368022"/>
    </source>
</evidence>
<organism evidence="12 13">
    <name type="scientific">Ramazzottius varieornatus</name>
    <name type="common">Water bear</name>
    <name type="synonym">Tardigrade</name>
    <dbReference type="NCBI Taxonomy" id="947166"/>
    <lineage>
        <taxon>Eukaryota</taxon>
        <taxon>Metazoa</taxon>
        <taxon>Ecdysozoa</taxon>
        <taxon>Tardigrada</taxon>
        <taxon>Eutardigrada</taxon>
        <taxon>Parachela</taxon>
        <taxon>Hypsibioidea</taxon>
        <taxon>Ramazzottiidae</taxon>
        <taxon>Ramazzottius</taxon>
    </lineage>
</organism>
<feature type="region of interest" description="Disordered" evidence="11">
    <location>
        <begin position="304"/>
        <end position="436"/>
    </location>
</feature>
<evidence type="ECO:0000256" key="5">
    <source>
        <dbReference type="ARBA" id="ARBA00023015"/>
    </source>
</evidence>
<keyword evidence="8" id="KW-0539">Nucleus</keyword>
<evidence type="ECO:0000256" key="4">
    <source>
        <dbReference type="ARBA" id="ARBA00022853"/>
    </source>
</evidence>
<keyword evidence="13" id="KW-1185">Reference proteome</keyword>
<comment type="similarity">
    <text evidence="2 9">Belongs to the EAF6 family.</text>
</comment>
<evidence type="ECO:0000256" key="1">
    <source>
        <dbReference type="ARBA" id="ARBA00004123"/>
    </source>
</evidence>
<evidence type="ECO:0000256" key="8">
    <source>
        <dbReference type="ARBA" id="ARBA00023242"/>
    </source>
</evidence>
<dbReference type="GO" id="GO:0005634">
    <property type="term" value="C:nucleus"/>
    <property type="evidence" value="ECO:0007669"/>
    <property type="project" value="UniProtKB-SubCell"/>
</dbReference>
<keyword evidence="4" id="KW-0156">Chromatin regulator</keyword>
<reference evidence="12 13" key="1">
    <citation type="journal article" date="2016" name="Nat. Commun.">
        <title>Extremotolerant tardigrade genome and improved radiotolerance of human cultured cells by tardigrade-unique protein.</title>
        <authorList>
            <person name="Hashimoto T."/>
            <person name="Horikawa D.D."/>
            <person name="Saito Y."/>
            <person name="Kuwahara H."/>
            <person name="Kozuka-Hata H."/>
            <person name="Shin-I T."/>
            <person name="Minakuchi Y."/>
            <person name="Ohishi K."/>
            <person name="Motoyama A."/>
            <person name="Aizu T."/>
            <person name="Enomoto A."/>
            <person name="Kondo K."/>
            <person name="Tanaka S."/>
            <person name="Hara Y."/>
            <person name="Koshikawa S."/>
            <person name="Sagara H."/>
            <person name="Miura T."/>
            <person name="Yokobori S."/>
            <person name="Miyagawa K."/>
            <person name="Suzuki Y."/>
            <person name="Kubo T."/>
            <person name="Oyama M."/>
            <person name="Kohara Y."/>
            <person name="Fujiyama A."/>
            <person name="Arakawa K."/>
            <person name="Katayama T."/>
            <person name="Toyoda A."/>
            <person name="Kunieda T."/>
        </authorList>
    </citation>
    <scope>NUCLEOTIDE SEQUENCE [LARGE SCALE GENOMIC DNA]</scope>
    <source>
        <strain evidence="12 13">YOKOZUNA-1</strain>
    </source>
</reference>
<dbReference type="EMBL" id="BDGG01000001">
    <property type="protein sequence ID" value="GAU90384.1"/>
    <property type="molecule type" value="Genomic_DNA"/>
</dbReference>
<feature type="region of interest" description="Disordered" evidence="11">
    <location>
        <begin position="1"/>
        <end position="40"/>
    </location>
</feature>
<feature type="compositionally biased region" description="Polar residues" evidence="11">
    <location>
        <begin position="396"/>
        <end position="420"/>
    </location>
</feature>
<feature type="compositionally biased region" description="Polar residues" evidence="11">
    <location>
        <begin position="348"/>
        <end position="380"/>
    </location>
</feature>
<evidence type="ECO:0000256" key="2">
    <source>
        <dbReference type="ARBA" id="ARBA00010916"/>
    </source>
</evidence>
<feature type="compositionally biased region" description="Polar residues" evidence="11">
    <location>
        <begin position="275"/>
        <end position="285"/>
    </location>
</feature>
<evidence type="ECO:0000256" key="10">
    <source>
        <dbReference type="SAM" id="Coils"/>
    </source>
</evidence>
<dbReference type="Pfam" id="PF09340">
    <property type="entry name" value="NuA4"/>
    <property type="match status" value="1"/>
</dbReference>
<feature type="region of interest" description="Disordered" evidence="11">
    <location>
        <begin position="235"/>
        <end position="286"/>
    </location>
</feature>
<comment type="subcellular location">
    <subcellularLocation>
        <location evidence="1">Nucleus</location>
    </subcellularLocation>
</comment>
<evidence type="ECO:0000313" key="12">
    <source>
        <dbReference type="EMBL" id="GAU90384.1"/>
    </source>
</evidence>
<dbReference type="OrthoDB" id="10604599at2759"/>
<name>A0A1D1UL08_RAMVA</name>
<keyword evidence="7 9" id="KW-0804">Transcription</keyword>
<feature type="coiled-coil region" evidence="10">
    <location>
        <begin position="127"/>
        <end position="154"/>
    </location>
</feature>
<evidence type="ECO:0000256" key="7">
    <source>
        <dbReference type="ARBA" id="ARBA00023163"/>
    </source>
</evidence>
<keyword evidence="6 10" id="KW-0175">Coiled coil</keyword>
<dbReference type="AlphaFoldDB" id="A0A1D1UL08"/>
<proteinExistence type="inferred from homology"/>
<evidence type="ECO:0000256" key="11">
    <source>
        <dbReference type="SAM" id="MobiDB-lite"/>
    </source>
</evidence>
<accession>A0A1D1UL08</accession>
<dbReference type="Proteomes" id="UP000186922">
    <property type="component" value="Unassembled WGS sequence"/>
</dbReference>
<gene>
    <name evidence="12" type="primary">RvY_02804-1</name>
    <name evidence="12" type="synonym">RvY_02804.1</name>
    <name evidence="12" type="ORF">RvY_02804</name>
</gene>